<dbReference type="SUPFAM" id="SSF55961">
    <property type="entry name" value="Bet v1-like"/>
    <property type="match status" value="1"/>
</dbReference>
<dbReference type="InterPro" id="IPR023393">
    <property type="entry name" value="START-like_dom_sf"/>
</dbReference>
<dbReference type="GO" id="GO:0008289">
    <property type="term" value="F:lipid binding"/>
    <property type="evidence" value="ECO:0007669"/>
    <property type="project" value="InterPro"/>
</dbReference>
<dbReference type="InterPro" id="IPR051869">
    <property type="entry name" value="STARD3"/>
</dbReference>
<dbReference type="STRING" id="2018661.A0A2A2JQW6"/>
<dbReference type="PANTHER" id="PTHR46121">
    <property type="entry name" value="STEROIDOGENIC ACUTE REGULATORY PROTEIN-LIKE"/>
    <property type="match status" value="1"/>
</dbReference>
<organism evidence="2 3">
    <name type="scientific">Diploscapter pachys</name>
    <dbReference type="NCBI Taxonomy" id="2018661"/>
    <lineage>
        <taxon>Eukaryota</taxon>
        <taxon>Metazoa</taxon>
        <taxon>Ecdysozoa</taxon>
        <taxon>Nematoda</taxon>
        <taxon>Chromadorea</taxon>
        <taxon>Rhabditida</taxon>
        <taxon>Rhabditina</taxon>
        <taxon>Rhabditomorpha</taxon>
        <taxon>Rhabditoidea</taxon>
        <taxon>Rhabditidae</taxon>
        <taxon>Diploscapter</taxon>
    </lineage>
</organism>
<dbReference type="PROSITE" id="PS50848">
    <property type="entry name" value="START"/>
    <property type="match status" value="1"/>
</dbReference>
<gene>
    <name evidence="2" type="ORF">WR25_13077</name>
</gene>
<dbReference type="GO" id="GO:0099044">
    <property type="term" value="P:vesicle tethering to endoplasmic reticulum"/>
    <property type="evidence" value="ECO:0007669"/>
    <property type="project" value="TreeGrafter"/>
</dbReference>
<protein>
    <recommendedName>
        <fullName evidence="1">START domain-containing protein</fullName>
    </recommendedName>
</protein>
<dbReference type="GO" id="GO:0005765">
    <property type="term" value="C:lysosomal membrane"/>
    <property type="evidence" value="ECO:0007669"/>
    <property type="project" value="TreeGrafter"/>
</dbReference>
<dbReference type="Proteomes" id="UP000218231">
    <property type="component" value="Unassembled WGS sequence"/>
</dbReference>
<dbReference type="Pfam" id="PF01852">
    <property type="entry name" value="START"/>
    <property type="match status" value="1"/>
</dbReference>
<evidence type="ECO:0000313" key="2">
    <source>
        <dbReference type="EMBL" id="PAV64067.1"/>
    </source>
</evidence>
<dbReference type="OrthoDB" id="74575at2759"/>
<dbReference type="GO" id="GO:0031902">
    <property type="term" value="C:late endosome membrane"/>
    <property type="evidence" value="ECO:0007669"/>
    <property type="project" value="TreeGrafter"/>
</dbReference>
<dbReference type="PANTHER" id="PTHR46121:SF3">
    <property type="entry name" value="STEROIDOGENIC ACUTE REGULATORY-LIKE PROTEIN 1"/>
    <property type="match status" value="1"/>
</dbReference>
<dbReference type="AlphaFoldDB" id="A0A2A2JQW6"/>
<reference evidence="2 3" key="1">
    <citation type="journal article" date="2017" name="Curr. Biol.">
        <title>Genome architecture and evolution of a unichromosomal asexual nematode.</title>
        <authorList>
            <person name="Fradin H."/>
            <person name="Zegar C."/>
            <person name="Gutwein M."/>
            <person name="Lucas J."/>
            <person name="Kovtun M."/>
            <person name="Corcoran D."/>
            <person name="Baugh L.R."/>
            <person name="Kiontke K."/>
            <person name="Gunsalus K."/>
            <person name="Fitch D.H."/>
            <person name="Piano F."/>
        </authorList>
    </citation>
    <scope>NUCLEOTIDE SEQUENCE [LARGE SCALE GENOMIC DNA]</scope>
    <source>
        <strain evidence="2">PF1309</strain>
    </source>
</reference>
<comment type="caution">
    <text evidence="2">The sequence shown here is derived from an EMBL/GenBank/DDBJ whole genome shotgun (WGS) entry which is preliminary data.</text>
</comment>
<name>A0A2A2JQW6_9BILA</name>
<accession>A0A2A2JQW6</accession>
<evidence type="ECO:0000313" key="3">
    <source>
        <dbReference type="Proteomes" id="UP000218231"/>
    </source>
</evidence>
<feature type="domain" description="START" evidence="1">
    <location>
        <begin position="82"/>
        <end position="165"/>
    </location>
</feature>
<sequence>MQITVDGVVETLPNGREEYKDAFTTACESMKESLDIVRSPGFDDHSTWKFDCENEFIKVYYKDMNGLRYFSARYASNKKFTVDSRDFVAARMMKRTDDGRYIISAKSCQISTVPEDKDAVRGVLHLGMGMFTPDPEDPKNRSIYDYLICMDLCGFMPKFLMNQVMGKLVLSDIENYRQNVFSKNG</sequence>
<dbReference type="GO" id="GO:0005789">
    <property type="term" value="C:endoplasmic reticulum membrane"/>
    <property type="evidence" value="ECO:0007669"/>
    <property type="project" value="TreeGrafter"/>
</dbReference>
<proteinExistence type="predicted"/>
<evidence type="ECO:0000259" key="1">
    <source>
        <dbReference type="PROSITE" id="PS50848"/>
    </source>
</evidence>
<dbReference type="EMBL" id="LIAE01010283">
    <property type="protein sequence ID" value="PAV64067.1"/>
    <property type="molecule type" value="Genomic_DNA"/>
</dbReference>
<dbReference type="GO" id="GO:0140284">
    <property type="term" value="C:endoplasmic reticulum-endosome membrane contact site"/>
    <property type="evidence" value="ECO:0007669"/>
    <property type="project" value="TreeGrafter"/>
</dbReference>
<dbReference type="InterPro" id="IPR002913">
    <property type="entry name" value="START_lipid-bd_dom"/>
</dbReference>
<keyword evidence="3" id="KW-1185">Reference proteome</keyword>
<dbReference type="Gene3D" id="3.30.530.20">
    <property type="match status" value="1"/>
</dbReference>